<proteinExistence type="predicted"/>
<sequence>MKLKRLAASSAALLLLAGLLSGCGEKQFDSVLTVDGEAVSPAVYRMYQMQAYVQASQRVSSLSDTIGGVTATDWIYDTTVSLLRARRYYELEFDAQGLSFTKEERALLEEQTGSAWASAHAVYEKNGVDEDVYRQYQLCNAKGRKLFEAYCADLTDEQVKAYLEDHFVFIEYTQLPRIDSDGAPLDEEDLRAVDRLAEQALDELAAPGGDAGFVQVCAGAVAASFALGGFTVPDLSSADNFVSSSYLTLDGTGNAFTEALAQKAEAVGVGGFGSYADEKVTVLFHRLPNYETEQAFQDLRPSVLATMRGEDFDAACSQVWDAYDVVADEKAVAWYDPRKLDLSAPAPTEAPSSAPLGGE</sequence>
<dbReference type="Proteomes" id="UP000659630">
    <property type="component" value="Unassembled WGS sequence"/>
</dbReference>
<dbReference type="SUPFAM" id="SSF109998">
    <property type="entry name" value="Triger factor/SurA peptide-binding domain-like"/>
    <property type="match status" value="1"/>
</dbReference>
<keyword evidence="1" id="KW-0732">Signal</keyword>
<keyword evidence="3" id="KW-1185">Reference proteome</keyword>
<evidence type="ECO:0000256" key="1">
    <source>
        <dbReference type="SAM" id="SignalP"/>
    </source>
</evidence>
<comment type="caution">
    <text evidence="2">The sequence shown here is derived from an EMBL/GenBank/DDBJ whole genome shotgun (WGS) entry which is preliminary data.</text>
</comment>
<reference evidence="2" key="1">
    <citation type="submission" date="2020-08" db="EMBL/GenBank/DDBJ databases">
        <title>Genome public.</title>
        <authorList>
            <person name="Liu C."/>
            <person name="Sun Q."/>
        </authorList>
    </citation>
    <scope>NUCLEOTIDE SEQUENCE</scope>
    <source>
        <strain evidence="2">BX8</strain>
    </source>
</reference>
<dbReference type="EMBL" id="JACONZ010000002">
    <property type="protein sequence ID" value="MBC5581033.1"/>
    <property type="molecule type" value="Genomic_DNA"/>
</dbReference>
<evidence type="ECO:0000313" key="2">
    <source>
        <dbReference type="EMBL" id="MBC5581033.1"/>
    </source>
</evidence>
<dbReference type="InterPro" id="IPR027304">
    <property type="entry name" value="Trigger_fact/SurA_dom_sf"/>
</dbReference>
<feature type="chain" id="PRO_5039468198" description="Foldase protein PrsA" evidence="1">
    <location>
        <begin position="23"/>
        <end position="359"/>
    </location>
</feature>
<accession>A0A923L1C4</accession>
<gene>
    <name evidence="2" type="ORF">H8S23_05905</name>
</gene>
<organism evidence="2 3">
    <name type="scientific">Anaerofilum hominis</name>
    <dbReference type="NCBI Taxonomy" id="2763016"/>
    <lineage>
        <taxon>Bacteria</taxon>
        <taxon>Bacillati</taxon>
        <taxon>Bacillota</taxon>
        <taxon>Clostridia</taxon>
        <taxon>Eubacteriales</taxon>
        <taxon>Oscillospiraceae</taxon>
        <taxon>Anaerofilum</taxon>
    </lineage>
</organism>
<feature type="signal peptide" evidence="1">
    <location>
        <begin position="1"/>
        <end position="22"/>
    </location>
</feature>
<name>A0A923L1C4_9FIRM</name>
<dbReference type="AlphaFoldDB" id="A0A923L1C4"/>
<dbReference type="RefSeq" id="WP_186887408.1">
    <property type="nucleotide sequence ID" value="NZ_JACONZ010000002.1"/>
</dbReference>
<evidence type="ECO:0008006" key="4">
    <source>
        <dbReference type="Google" id="ProtNLM"/>
    </source>
</evidence>
<protein>
    <recommendedName>
        <fullName evidence="4">Foldase protein PrsA</fullName>
    </recommendedName>
</protein>
<dbReference type="PROSITE" id="PS51257">
    <property type="entry name" value="PROKAR_LIPOPROTEIN"/>
    <property type="match status" value="1"/>
</dbReference>
<evidence type="ECO:0000313" key="3">
    <source>
        <dbReference type="Proteomes" id="UP000659630"/>
    </source>
</evidence>